<proteinExistence type="predicted"/>
<dbReference type="AlphaFoldDB" id="A0A9X2E4P3"/>
<accession>A0A9X2E4P3</accession>
<keyword evidence="2" id="KW-1185">Reference proteome</keyword>
<comment type="caution">
    <text evidence="1">The sequence shown here is derived from an EMBL/GenBank/DDBJ whole genome shotgun (WGS) entry which is preliminary data.</text>
</comment>
<dbReference type="EMBL" id="JAMRXG010000003">
    <property type="protein sequence ID" value="MCM6773764.1"/>
    <property type="molecule type" value="Genomic_DNA"/>
</dbReference>
<name>A0A9X2E4P3_9NOCA</name>
<evidence type="ECO:0000313" key="1">
    <source>
        <dbReference type="EMBL" id="MCM6773764.1"/>
    </source>
</evidence>
<gene>
    <name evidence="1" type="ORF">NDR86_09805</name>
</gene>
<dbReference type="RefSeq" id="WP_251910817.1">
    <property type="nucleotide sequence ID" value="NZ_JAMRXG010000003.1"/>
</dbReference>
<protein>
    <submittedName>
        <fullName evidence="1">Uncharacterized protein</fullName>
    </submittedName>
</protein>
<dbReference type="Proteomes" id="UP001139157">
    <property type="component" value="Unassembled WGS sequence"/>
</dbReference>
<sequence>MSITLTPMLVRLFTREKLGQEIRAALPQSHQVIAAAAGLMLFYGEHLAVTGNG</sequence>
<evidence type="ECO:0000313" key="2">
    <source>
        <dbReference type="Proteomes" id="UP001139157"/>
    </source>
</evidence>
<reference evidence="1" key="1">
    <citation type="submission" date="2022-06" db="EMBL/GenBank/DDBJ databases">
        <title>Novel species in genus nocardia.</title>
        <authorList>
            <person name="Li F."/>
        </authorList>
    </citation>
    <scope>NUCLEOTIDE SEQUENCE</scope>
    <source>
        <strain evidence="1">CDC141</strain>
    </source>
</reference>
<organism evidence="1 2">
    <name type="scientific">Nocardia pulmonis</name>
    <dbReference type="NCBI Taxonomy" id="2951408"/>
    <lineage>
        <taxon>Bacteria</taxon>
        <taxon>Bacillati</taxon>
        <taxon>Actinomycetota</taxon>
        <taxon>Actinomycetes</taxon>
        <taxon>Mycobacteriales</taxon>
        <taxon>Nocardiaceae</taxon>
        <taxon>Nocardia</taxon>
    </lineage>
</organism>